<feature type="domain" description="HTH gntR-type" evidence="4">
    <location>
        <begin position="3"/>
        <end position="71"/>
    </location>
</feature>
<dbReference type="PRINTS" id="PR00035">
    <property type="entry name" value="HTHGNTR"/>
</dbReference>
<evidence type="ECO:0000256" key="2">
    <source>
        <dbReference type="ARBA" id="ARBA00023125"/>
    </source>
</evidence>
<dbReference type="InterPro" id="IPR036388">
    <property type="entry name" value="WH-like_DNA-bd_sf"/>
</dbReference>
<name>A0A367WE92_9PROT</name>
<evidence type="ECO:0000259" key="4">
    <source>
        <dbReference type="PROSITE" id="PS50949"/>
    </source>
</evidence>
<dbReference type="GO" id="GO:0003700">
    <property type="term" value="F:DNA-binding transcription factor activity"/>
    <property type="evidence" value="ECO:0007669"/>
    <property type="project" value="InterPro"/>
</dbReference>
<dbReference type="Gene3D" id="1.10.10.10">
    <property type="entry name" value="Winged helix-like DNA-binding domain superfamily/Winged helix DNA-binding domain"/>
    <property type="match status" value="1"/>
</dbReference>
<gene>
    <name evidence="5" type="ORF">TH19_01635</name>
</gene>
<evidence type="ECO:0000313" key="5">
    <source>
        <dbReference type="EMBL" id="RCK39775.1"/>
    </source>
</evidence>
<organism evidence="5 6">
    <name type="scientific">Thalassospira profundimaris</name>
    <dbReference type="NCBI Taxonomy" id="502049"/>
    <lineage>
        <taxon>Bacteria</taxon>
        <taxon>Pseudomonadati</taxon>
        <taxon>Pseudomonadota</taxon>
        <taxon>Alphaproteobacteria</taxon>
        <taxon>Rhodospirillales</taxon>
        <taxon>Thalassospiraceae</taxon>
        <taxon>Thalassospira</taxon>
    </lineage>
</organism>
<dbReference type="GO" id="GO:0003677">
    <property type="term" value="F:DNA binding"/>
    <property type="evidence" value="ECO:0007669"/>
    <property type="project" value="UniProtKB-KW"/>
</dbReference>
<dbReference type="InterPro" id="IPR000524">
    <property type="entry name" value="Tscrpt_reg_HTH_GntR"/>
</dbReference>
<accession>A0A367WE92</accession>
<dbReference type="InterPro" id="IPR011711">
    <property type="entry name" value="GntR_C"/>
</dbReference>
<dbReference type="SUPFAM" id="SSF48008">
    <property type="entry name" value="GntR ligand-binding domain-like"/>
    <property type="match status" value="1"/>
</dbReference>
<dbReference type="RefSeq" id="WP_114100558.1">
    <property type="nucleotide sequence ID" value="NZ_JPWF01000001.1"/>
</dbReference>
<dbReference type="Pfam" id="PF00392">
    <property type="entry name" value="GntR"/>
    <property type="match status" value="1"/>
</dbReference>
<dbReference type="EMBL" id="JPWF01000001">
    <property type="protein sequence ID" value="RCK39775.1"/>
    <property type="molecule type" value="Genomic_DNA"/>
</dbReference>
<comment type="caution">
    <text evidence="5">The sequence shown here is derived from an EMBL/GenBank/DDBJ whole genome shotgun (WGS) entry which is preliminary data.</text>
</comment>
<dbReference type="CDD" id="cd07377">
    <property type="entry name" value="WHTH_GntR"/>
    <property type="match status" value="1"/>
</dbReference>
<evidence type="ECO:0000313" key="6">
    <source>
        <dbReference type="Proteomes" id="UP000253226"/>
    </source>
</evidence>
<dbReference type="Pfam" id="PF07729">
    <property type="entry name" value="FCD"/>
    <property type="match status" value="1"/>
</dbReference>
<evidence type="ECO:0000256" key="1">
    <source>
        <dbReference type="ARBA" id="ARBA00023015"/>
    </source>
</evidence>
<dbReference type="OrthoDB" id="9812645at2"/>
<dbReference type="PANTHER" id="PTHR43537">
    <property type="entry name" value="TRANSCRIPTIONAL REGULATOR, GNTR FAMILY"/>
    <property type="match status" value="1"/>
</dbReference>
<dbReference type="PROSITE" id="PS50949">
    <property type="entry name" value="HTH_GNTR"/>
    <property type="match status" value="1"/>
</dbReference>
<dbReference type="Gene3D" id="1.20.120.530">
    <property type="entry name" value="GntR ligand-binding domain-like"/>
    <property type="match status" value="1"/>
</dbReference>
<evidence type="ECO:0000256" key="3">
    <source>
        <dbReference type="ARBA" id="ARBA00023163"/>
    </source>
</evidence>
<protein>
    <submittedName>
        <fullName evidence="5">GntR family transcriptional regulator</fullName>
    </submittedName>
</protein>
<proteinExistence type="predicted"/>
<dbReference type="SUPFAM" id="SSF46785">
    <property type="entry name" value="Winged helix' DNA-binding domain"/>
    <property type="match status" value="1"/>
</dbReference>
<keyword evidence="1" id="KW-0805">Transcription regulation</keyword>
<dbReference type="SMART" id="SM00345">
    <property type="entry name" value="HTH_GNTR"/>
    <property type="match status" value="1"/>
</dbReference>
<sequence length="224" mass="25357">MTRTSADDIAVELRNRIEDGRWPDGTRIPPERDLAKEFDVARNTVRRACDLLQQDNLLARYVGRGTYVTANAKSGSLADIAARMEGTSPADMMEIRLLLEPEAAAFAATNATSAELANIEAAHLNAVAAGDMPTFEQWDTEFHKLVFDCSRNELLREINNILTFLRNQGPWFEMKKRSFSDERRLRYCDEHARIVDALNQRLPGEARDAMHAHLVTVQRNMLGR</sequence>
<dbReference type="InterPro" id="IPR008920">
    <property type="entry name" value="TF_FadR/GntR_C"/>
</dbReference>
<dbReference type="PANTHER" id="PTHR43537:SF5">
    <property type="entry name" value="UXU OPERON TRANSCRIPTIONAL REGULATOR"/>
    <property type="match status" value="1"/>
</dbReference>
<dbReference type="AlphaFoldDB" id="A0A367WE92"/>
<dbReference type="InterPro" id="IPR036390">
    <property type="entry name" value="WH_DNA-bd_sf"/>
</dbReference>
<keyword evidence="3" id="KW-0804">Transcription</keyword>
<dbReference type="SMART" id="SM00895">
    <property type="entry name" value="FCD"/>
    <property type="match status" value="1"/>
</dbReference>
<dbReference type="Proteomes" id="UP000253226">
    <property type="component" value="Unassembled WGS sequence"/>
</dbReference>
<keyword evidence="2" id="KW-0238">DNA-binding</keyword>
<reference evidence="5 6" key="1">
    <citation type="submission" date="2014-07" db="EMBL/GenBank/DDBJ databases">
        <title>Draft genome sequence of Thalassospira profundimaris 35.</title>
        <authorList>
            <person name="Lai Q."/>
            <person name="Shao Z."/>
        </authorList>
    </citation>
    <scope>NUCLEOTIDE SEQUENCE [LARGE SCALE GENOMIC DNA]</scope>
    <source>
        <strain evidence="5 6">35</strain>
    </source>
</reference>